<comment type="caution">
    <text evidence="2">The sequence shown here is derived from an EMBL/GenBank/DDBJ whole genome shotgun (WGS) entry which is preliminary data.</text>
</comment>
<accession>A0AAU9KMJ7</accession>
<keyword evidence="1" id="KW-0812">Transmembrane</keyword>
<protein>
    <submittedName>
        <fullName evidence="2">Uncharacterized protein</fullName>
    </submittedName>
</protein>
<evidence type="ECO:0000313" key="3">
    <source>
        <dbReference type="Proteomes" id="UP001160483"/>
    </source>
</evidence>
<proteinExistence type="predicted"/>
<name>A0AAU9KMJ7_9STRA</name>
<keyword evidence="1" id="KW-1133">Transmembrane helix</keyword>
<dbReference type="EMBL" id="CAKKTJ010000128">
    <property type="protein sequence ID" value="CAH0475537.1"/>
    <property type="molecule type" value="Genomic_DNA"/>
</dbReference>
<evidence type="ECO:0000256" key="1">
    <source>
        <dbReference type="SAM" id="Phobius"/>
    </source>
</evidence>
<evidence type="ECO:0000313" key="2">
    <source>
        <dbReference type="EMBL" id="CAH0475537.1"/>
    </source>
</evidence>
<dbReference type="AlphaFoldDB" id="A0AAU9KMJ7"/>
<keyword evidence="1" id="KW-0472">Membrane</keyword>
<reference evidence="2" key="1">
    <citation type="submission" date="2021-11" db="EMBL/GenBank/DDBJ databases">
        <authorList>
            <person name="Islam A."/>
            <person name="Islam S."/>
            <person name="Flora M.S."/>
            <person name="Rahman M."/>
            <person name="Ziaur R.M."/>
            <person name="Epstein J.H."/>
            <person name="Hassan M."/>
            <person name="Klassen M."/>
            <person name="Woodard K."/>
            <person name="Webb A."/>
            <person name="Webby R.J."/>
            <person name="El Zowalaty M.E."/>
        </authorList>
    </citation>
    <scope>NUCLEOTIDE SEQUENCE</scope>
    <source>
        <strain evidence="2">Pbs3</strain>
    </source>
</reference>
<dbReference type="Proteomes" id="UP001160483">
    <property type="component" value="Unassembled WGS sequence"/>
</dbReference>
<gene>
    <name evidence="2" type="ORF">PBS003_LOCUS2350</name>
</gene>
<feature type="transmembrane region" description="Helical" evidence="1">
    <location>
        <begin position="131"/>
        <end position="152"/>
    </location>
</feature>
<organism evidence="2 3">
    <name type="scientific">Peronospora belbahrii</name>
    <dbReference type="NCBI Taxonomy" id="622444"/>
    <lineage>
        <taxon>Eukaryota</taxon>
        <taxon>Sar</taxon>
        <taxon>Stramenopiles</taxon>
        <taxon>Oomycota</taxon>
        <taxon>Peronosporomycetes</taxon>
        <taxon>Peronosporales</taxon>
        <taxon>Peronosporaceae</taxon>
        <taxon>Peronospora</taxon>
    </lineage>
</organism>
<sequence>MNLCNVIETANKRAAHAKGLLSCKESLATGKKNTSIHYFRKSGVMITCALLSQTMDEIDAVIRFGDSRSICRTAVQQGGVAESITDVPEYIPRRSHGGAKSVAELIICSWTWAIKKCRKRSSTRKVYRNNMCWLLGVAVGILLAVIVIAIVLDSTYHLTAA</sequence>